<gene>
    <name evidence="2" type="ORF">DKX38_004566</name>
</gene>
<dbReference type="PANTHER" id="PTHR23135:SF4">
    <property type="entry name" value="UDP-N-ACETYLMURAMOYL-L-ALANYL-D-GLUTAMATE--2,6-DIAMINOPIMELATE LIGASE MURE HOMOLOG, CHLOROPLASTIC"/>
    <property type="match status" value="1"/>
</dbReference>
<accession>A0A5N5NBK0</accession>
<feature type="region of interest" description="Disordered" evidence="1">
    <location>
        <begin position="272"/>
        <end position="291"/>
    </location>
</feature>
<keyword evidence="3" id="KW-1185">Reference proteome</keyword>
<evidence type="ECO:0000313" key="3">
    <source>
        <dbReference type="Proteomes" id="UP000326939"/>
    </source>
</evidence>
<name>A0A5N5NBK0_9ROSI</name>
<sequence length="291" mass="32778">MSVSLQVNPERENLKEMMQEEYRNATAKLFARMVDPERHRKVVNTDSLNAPFFIAQGSQEVPVVTYAMENKNADLQLEHDTEVLLSWKSKDLKTGSQFTWKDNLISLFLDKMAGVRQVIGYLTSAERDKGERVSFSVEPMFPANLNKAPSSMYSTLPTVLTKPHVANHRFDASPLNSIQPIIAGNQIGKNLERPNLLLCSSSHHGYFQDMQPEERSRNFARVSSIDTSYFNQNNMSSIVGNGLPVPFFQAVNSNFNIPAQFSLENLARESNNKKGEAKRFQGEATLSQNSL</sequence>
<organism evidence="2 3">
    <name type="scientific">Salix brachista</name>
    <dbReference type="NCBI Taxonomy" id="2182728"/>
    <lineage>
        <taxon>Eukaryota</taxon>
        <taxon>Viridiplantae</taxon>
        <taxon>Streptophyta</taxon>
        <taxon>Embryophyta</taxon>
        <taxon>Tracheophyta</taxon>
        <taxon>Spermatophyta</taxon>
        <taxon>Magnoliopsida</taxon>
        <taxon>eudicotyledons</taxon>
        <taxon>Gunneridae</taxon>
        <taxon>Pentapetalae</taxon>
        <taxon>rosids</taxon>
        <taxon>fabids</taxon>
        <taxon>Malpighiales</taxon>
        <taxon>Salicaceae</taxon>
        <taxon>Saliceae</taxon>
        <taxon>Salix</taxon>
    </lineage>
</organism>
<evidence type="ECO:0000256" key="1">
    <source>
        <dbReference type="SAM" id="MobiDB-lite"/>
    </source>
</evidence>
<comment type="caution">
    <text evidence="2">The sequence shown here is derived from an EMBL/GenBank/DDBJ whole genome shotgun (WGS) entry which is preliminary data.</text>
</comment>
<feature type="compositionally biased region" description="Basic and acidic residues" evidence="1">
    <location>
        <begin position="272"/>
        <end position="281"/>
    </location>
</feature>
<dbReference type="EMBL" id="VDCV01000003">
    <property type="protein sequence ID" value="KAB5564512.1"/>
    <property type="molecule type" value="Genomic_DNA"/>
</dbReference>
<evidence type="ECO:0000313" key="2">
    <source>
        <dbReference type="EMBL" id="KAB5564512.1"/>
    </source>
</evidence>
<dbReference type="PANTHER" id="PTHR23135">
    <property type="entry name" value="MUR LIGASE FAMILY MEMBER"/>
    <property type="match status" value="1"/>
</dbReference>
<reference evidence="3" key="1">
    <citation type="journal article" date="2019" name="Gigascience">
        <title>De novo genome assembly of the endangered Acer yangbiense, a plant species with extremely small populations endemic to Yunnan Province, China.</title>
        <authorList>
            <person name="Yang J."/>
            <person name="Wariss H.M."/>
            <person name="Tao L."/>
            <person name="Zhang R."/>
            <person name="Yun Q."/>
            <person name="Hollingsworth P."/>
            <person name="Dao Z."/>
            <person name="Luo G."/>
            <person name="Guo H."/>
            <person name="Ma Y."/>
            <person name="Sun W."/>
        </authorList>
    </citation>
    <scope>NUCLEOTIDE SEQUENCE [LARGE SCALE GENOMIC DNA]</scope>
    <source>
        <strain evidence="3">cv. br00</strain>
    </source>
</reference>
<protein>
    <submittedName>
        <fullName evidence="2">Uncharacterized protein</fullName>
    </submittedName>
</protein>
<dbReference type="Proteomes" id="UP000326939">
    <property type="component" value="Chromosome 3"/>
</dbReference>
<dbReference type="AlphaFoldDB" id="A0A5N5NBK0"/>
<proteinExistence type="predicted"/>